<dbReference type="KEGG" id="act:ACLA_041920"/>
<dbReference type="InterPro" id="IPR030547">
    <property type="entry name" value="XRCC2"/>
</dbReference>
<dbReference type="InterPro" id="IPR027417">
    <property type="entry name" value="P-loop_NTPase"/>
</dbReference>
<dbReference type="PANTHER" id="PTHR46644:SF2">
    <property type="entry name" value="DNA REPAIR PROTEIN XRCC2"/>
    <property type="match status" value="1"/>
</dbReference>
<dbReference type="GO" id="GO:0005657">
    <property type="term" value="C:replication fork"/>
    <property type="evidence" value="ECO:0007669"/>
    <property type="project" value="InterPro"/>
</dbReference>
<dbReference type="CDD" id="cd19490">
    <property type="entry name" value="XRCC2"/>
    <property type="match status" value="1"/>
</dbReference>
<dbReference type="GO" id="GO:0000400">
    <property type="term" value="F:four-way junction DNA binding"/>
    <property type="evidence" value="ECO:0007669"/>
    <property type="project" value="TreeGrafter"/>
</dbReference>
<dbReference type="SUPFAM" id="SSF52540">
    <property type="entry name" value="P-loop containing nucleoside triphosphate hydrolases"/>
    <property type="match status" value="1"/>
</dbReference>
<dbReference type="GO" id="GO:0005815">
    <property type="term" value="C:microtubule organizing center"/>
    <property type="evidence" value="ECO:0007669"/>
    <property type="project" value="TreeGrafter"/>
</dbReference>
<dbReference type="GO" id="GO:0033063">
    <property type="term" value="C:Rad51B-Rad51C-Rad51D-XRCC2 complex"/>
    <property type="evidence" value="ECO:0007669"/>
    <property type="project" value="InterPro"/>
</dbReference>
<dbReference type="GeneID" id="4703064"/>
<dbReference type="AlphaFoldDB" id="A1CLE6"/>
<dbReference type="Gene3D" id="3.40.50.300">
    <property type="entry name" value="P-loop containing nucleotide triphosphate hydrolases"/>
    <property type="match status" value="1"/>
</dbReference>
<keyword evidence="3" id="KW-1185">Reference proteome</keyword>
<dbReference type="GO" id="GO:0000724">
    <property type="term" value="P:double-strand break repair via homologous recombination"/>
    <property type="evidence" value="ECO:0007669"/>
    <property type="project" value="InterPro"/>
</dbReference>
<dbReference type="OMA" id="TAFFWQD"/>
<dbReference type="GO" id="GO:0042148">
    <property type="term" value="P:DNA strand invasion"/>
    <property type="evidence" value="ECO:0007669"/>
    <property type="project" value="TreeGrafter"/>
</dbReference>
<dbReference type="EMBL" id="DS027056">
    <property type="protein sequence ID" value="EAW09970.1"/>
    <property type="molecule type" value="Genomic_DNA"/>
</dbReference>
<dbReference type="RefSeq" id="XP_001271396.1">
    <property type="nucleotide sequence ID" value="XM_001271395.1"/>
</dbReference>
<gene>
    <name evidence="2" type="ORF">ACLA_041920</name>
</gene>
<dbReference type="OrthoDB" id="420422at2759"/>
<protein>
    <submittedName>
        <fullName evidence="2">Rad51 family DNA repair protein, putative</fullName>
    </submittedName>
</protein>
<organism evidence="2 3">
    <name type="scientific">Aspergillus clavatus (strain ATCC 1007 / CBS 513.65 / DSM 816 / NCTC 3887 / NRRL 1 / QM 1276 / 107)</name>
    <dbReference type="NCBI Taxonomy" id="344612"/>
    <lineage>
        <taxon>Eukaryota</taxon>
        <taxon>Fungi</taxon>
        <taxon>Dikarya</taxon>
        <taxon>Ascomycota</taxon>
        <taxon>Pezizomycotina</taxon>
        <taxon>Eurotiomycetes</taxon>
        <taxon>Eurotiomycetidae</taxon>
        <taxon>Eurotiales</taxon>
        <taxon>Aspergillaceae</taxon>
        <taxon>Aspergillus</taxon>
        <taxon>Aspergillus subgen. Fumigati</taxon>
    </lineage>
</organism>
<evidence type="ECO:0000313" key="3">
    <source>
        <dbReference type="Proteomes" id="UP000006701"/>
    </source>
</evidence>
<dbReference type="STRING" id="344612.A1CLE6"/>
<evidence type="ECO:0000313" key="2">
    <source>
        <dbReference type="EMBL" id="EAW09970.1"/>
    </source>
</evidence>
<dbReference type="HOGENOM" id="CLU_046729_0_0_1"/>
<dbReference type="VEuPathDB" id="FungiDB:ACLA_041920"/>
<sequence>MSTSFGERLLGEVHQEGLHELLRDLRDLVPRVEDVSRLGVHDLDALLGVFMPSPVLPALSQAQRKPQDLEQEMISEDIDEHGDQHQKMDVDETRTVSAGAYRLPVPARVKRGDPVIEVSSTSSAAGKTQLLYYLTAVAVLPSTYNGIRLDGRDSAVVFIDTDGRFDPQRLRTIALGVINRRLKNHGNQIPQDVAQAETNPSTPTPEQLETIVRTSLQHVHVFRPQSSSSLLATLQNLDTYLLDTPRHLSAPRPLHAIFIDSATAFFWQDKLHDEVARTENIGRPAADLELARDQKRIFSLADVYARLVLELKRLQTRFSCSVAYTCTASGGRSIPDPQRYAQQAHKPSGPFDPYHPPGNTASSVLAFRCPLPPPWGGFPTLRLIVRRDAVRPFPPMATVGDARREAALRQKVVLQGRFVGRVNEWGREDWPRRIIEELRERSQGVFKFHVGRNGIEFA</sequence>
<accession>A1CLE6</accession>
<proteinExistence type="predicted"/>
<feature type="region of interest" description="Disordered" evidence="1">
    <location>
        <begin position="334"/>
        <end position="353"/>
    </location>
</feature>
<name>A1CLE6_ASPCL</name>
<reference evidence="2 3" key="1">
    <citation type="journal article" date="2008" name="PLoS Genet.">
        <title>Genomic islands in the pathogenic filamentous fungus Aspergillus fumigatus.</title>
        <authorList>
            <person name="Fedorova N.D."/>
            <person name="Khaldi N."/>
            <person name="Joardar V.S."/>
            <person name="Maiti R."/>
            <person name="Amedeo P."/>
            <person name="Anderson M.J."/>
            <person name="Crabtree J."/>
            <person name="Silva J.C."/>
            <person name="Badger J.H."/>
            <person name="Albarraq A."/>
            <person name="Angiuoli S."/>
            <person name="Bussey H."/>
            <person name="Bowyer P."/>
            <person name="Cotty P.J."/>
            <person name="Dyer P.S."/>
            <person name="Egan A."/>
            <person name="Galens K."/>
            <person name="Fraser-Liggett C.M."/>
            <person name="Haas B.J."/>
            <person name="Inman J.M."/>
            <person name="Kent R."/>
            <person name="Lemieux S."/>
            <person name="Malavazi I."/>
            <person name="Orvis J."/>
            <person name="Roemer T."/>
            <person name="Ronning C.M."/>
            <person name="Sundaram J.P."/>
            <person name="Sutton G."/>
            <person name="Turner G."/>
            <person name="Venter J.C."/>
            <person name="White O.R."/>
            <person name="Whitty B.R."/>
            <person name="Youngman P."/>
            <person name="Wolfe K.H."/>
            <person name="Goldman G.H."/>
            <person name="Wortman J.R."/>
            <person name="Jiang B."/>
            <person name="Denning D.W."/>
            <person name="Nierman W.C."/>
        </authorList>
    </citation>
    <scope>NUCLEOTIDE SEQUENCE [LARGE SCALE GENOMIC DNA]</scope>
    <source>
        <strain evidence="3">ATCC 1007 / CBS 513.65 / DSM 816 / NCTC 3887 / NRRL 1</strain>
    </source>
</reference>
<dbReference type="eggNOG" id="KOG2859">
    <property type="taxonomic scope" value="Eukaryota"/>
</dbReference>
<evidence type="ECO:0000256" key="1">
    <source>
        <dbReference type="SAM" id="MobiDB-lite"/>
    </source>
</evidence>
<dbReference type="PANTHER" id="PTHR46644">
    <property type="entry name" value="DNA REPAIR PROTEIN XRCC2"/>
    <property type="match status" value="1"/>
</dbReference>
<dbReference type="Proteomes" id="UP000006701">
    <property type="component" value="Unassembled WGS sequence"/>
</dbReference>